<dbReference type="EMBL" id="CP048209">
    <property type="protein sequence ID" value="QHT62325.1"/>
    <property type="molecule type" value="Genomic_DNA"/>
</dbReference>
<evidence type="ECO:0000259" key="3">
    <source>
        <dbReference type="Pfam" id="PF09835"/>
    </source>
</evidence>
<keyword evidence="2" id="KW-0472">Membrane</keyword>
<feature type="region of interest" description="Disordered" evidence="1">
    <location>
        <begin position="140"/>
        <end position="170"/>
    </location>
</feature>
<reference evidence="4 5" key="1">
    <citation type="submission" date="2020-01" db="EMBL/GenBank/DDBJ databases">
        <title>Paenibacillus sp. nov., isolated from tomato rhizosphere.</title>
        <authorList>
            <person name="Weon H.-Y."/>
            <person name="Lee S.A."/>
        </authorList>
    </citation>
    <scope>NUCLEOTIDE SEQUENCE [LARGE SCALE GENOMIC DNA]</scope>
    <source>
        <strain evidence="4 5">12200R-189</strain>
    </source>
</reference>
<dbReference type="KEGG" id="plyc:GXP70_21650"/>
<feature type="compositionally biased region" description="Polar residues" evidence="1">
    <location>
        <begin position="154"/>
        <end position="163"/>
    </location>
</feature>
<dbReference type="RefSeq" id="WP_162358758.1">
    <property type="nucleotide sequence ID" value="NZ_CP048209.1"/>
</dbReference>
<keyword evidence="5" id="KW-1185">Reference proteome</keyword>
<accession>A0A6C0G6Z2</accession>
<dbReference type="Pfam" id="PF09835">
    <property type="entry name" value="DUF2062"/>
    <property type="match status" value="1"/>
</dbReference>
<evidence type="ECO:0000313" key="5">
    <source>
        <dbReference type="Proteomes" id="UP000476064"/>
    </source>
</evidence>
<dbReference type="Proteomes" id="UP000476064">
    <property type="component" value="Chromosome"/>
</dbReference>
<organism evidence="4 5">
    <name type="scientific">Paenibacillus lycopersici</name>
    <dbReference type="NCBI Taxonomy" id="2704462"/>
    <lineage>
        <taxon>Bacteria</taxon>
        <taxon>Bacillati</taxon>
        <taxon>Bacillota</taxon>
        <taxon>Bacilli</taxon>
        <taxon>Bacillales</taxon>
        <taxon>Paenibacillaceae</taxon>
        <taxon>Paenibacillus</taxon>
    </lineage>
</organism>
<keyword evidence="2" id="KW-1133">Transmembrane helix</keyword>
<gene>
    <name evidence="4" type="ORF">GXP70_21650</name>
</gene>
<evidence type="ECO:0000256" key="2">
    <source>
        <dbReference type="SAM" id="Phobius"/>
    </source>
</evidence>
<feature type="domain" description="DUF2062" evidence="3">
    <location>
        <begin position="3"/>
        <end position="136"/>
    </location>
</feature>
<feature type="transmembrane region" description="Helical" evidence="2">
    <location>
        <begin position="61"/>
        <end position="81"/>
    </location>
</feature>
<name>A0A6C0G6Z2_9BACL</name>
<feature type="transmembrane region" description="Helical" evidence="2">
    <location>
        <begin position="21"/>
        <end position="41"/>
    </location>
</feature>
<feature type="transmembrane region" description="Helical" evidence="2">
    <location>
        <begin position="102"/>
        <end position="129"/>
    </location>
</feature>
<protein>
    <submittedName>
        <fullName evidence="4">DUF2062 domain-containing protein</fullName>
    </submittedName>
</protein>
<dbReference type="InterPro" id="IPR018639">
    <property type="entry name" value="DUF2062"/>
</dbReference>
<sequence>MRRKLKLSYLKLLRSKDGASKVSRGFAVGFGLEIIIPYTAYLGYALLIPLTRLFRTTFPSALVGNVICKVTFLPIILVPFGHHIGRILPISRPRLMPRLIFIYLKTLLGLSMLGIMLGVIGFFVCYVLYETNRKLRLRGRRRTGKDPKAAAPFAQNSITSMSETKARADK</sequence>
<keyword evidence="2" id="KW-0812">Transmembrane</keyword>
<evidence type="ECO:0000256" key="1">
    <source>
        <dbReference type="SAM" id="MobiDB-lite"/>
    </source>
</evidence>
<dbReference type="AlphaFoldDB" id="A0A6C0G6Z2"/>
<evidence type="ECO:0000313" key="4">
    <source>
        <dbReference type="EMBL" id="QHT62325.1"/>
    </source>
</evidence>
<proteinExistence type="predicted"/>